<dbReference type="Pfam" id="PF13518">
    <property type="entry name" value="HTH_28"/>
    <property type="match status" value="2"/>
</dbReference>
<dbReference type="Proteomes" id="UP000093954">
    <property type="component" value="Unassembled WGS sequence"/>
</dbReference>
<evidence type="ECO:0000256" key="1">
    <source>
        <dbReference type="ARBA" id="ARBA00038232"/>
    </source>
</evidence>
<keyword evidence="4" id="KW-1185">Reference proteome</keyword>
<dbReference type="PATRIC" id="fig|1353534.3.peg.3050"/>
<accession>A0A1A6AN00</accession>
<dbReference type="InterPro" id="IPR055247">
    <property type="entry name" value="InsJ-like_HTH"/>
</dbReference>
<dbReference type="AlphaFoldDB" id="A0A1A6AN00"/>
<feature type="domain" description="Insertion element IS150 protein InsJ-like helix-turn-helix" evidence="2">
    <location>
        <begin position="69"/>
        <end position="107"/>
    </location>
</feature>
<evidence type="ECO:0000313" key="4">
    <source>
        <dbReference type="Proteomes" id="UP000093954"/>
    </source>
</evidence>
<proteinExistence type="inferred from homology"/>
<name>A0A1A6AN00_9CLOT</name>
<dbReference type="PANTHER" id="PTHR33795">
    <property type="entry name" value="INSERTION ELEMENT IS150 PROTEIN INSJ"/>
    <property type="match status" value="1"/>
</dbReference>
<comment type="similarity">
    <text evidence="1">Belongs to the IS150/IS1296 orfA family.</text>
</comment>
<feature type="domain" description="Insertion element IS150 protein InsJ-like helix-turn-helix" evidence="2">
    <location>
        <begin position="11"/>
        <end position="56"/>
    </location>
</feature>
<reference evidence="3 4" key="1">
    <citation type="journal article" date="2012" name="Front. Microbiol.">
        <title>Draft Genome Sequence of the Virulent Strain 01-B526 of the Fish Pathogen Aeromonas salmonicida.</title>
        <authorList>
            <person name="Charette S.J."/>
            <person name="Brochu F."/>
            <person name="Boyle B."/>
            <person name="Filion G."/>
            <person name="Tanaka K.H."/>
            <person name="Derome N."/>
        </authorList>
    </citation>
    <scope>NUCLEOTIDE SEQUENCE [LARGE SCALE GENOMIC DNA]</scope>
    <source>
        <strain evidence="3 4">P11</strain>
    </source>
</reference>
<dbReference type="GO" id="GO:0043565">
    <property type="term" value="F:sequence-specific DNA binding"/>
    <property type="evidence" value="ECO:0007669"/>
    <property type="project" value="InterPro"/>
</dbReference>
<evidence type="ECO:0000313" key="3">
    <source>
        <dbReference type="EMBL" id="OBR91398.1"/>
    </source>
</evidence>
<dbReference type="RefSeq" id="WP_065079129.1">
    <property type="nucleotide sequence ID" value="NZ_LROS01000039.1"/>
</dbReference>
<dbReference type="InterPro" id="IPR052057">
    <property type="entry name" value="IS150/IS1296_orfA-like"/>
</dbReference>
<dbReference type="SUPFAM" id="SSF48295">
    <property type="entry name" value="TrpR-like"/>
    <property type="match status" value="1"/>
</dbReference>
<sequence>MGRKAKILFEKKRKAIEDYLNNKRSVREIAREYQVALTSVRDWIYNYQSMGSEGLITVCTNSCYSEELKLSAIQEHLSGKESQESICRKYAIRSRVTLRDWILKYNSHEKIKA</sequence>
<dbReference type="InterPro" id="IPR010921">
    <property type="entry name" value="Trp_repressor/repl_initiator"/>
</dbReference>
<comment type="caution">
    <text evidence="3">The sequence shown here is derived from an EMBL/GenBank/DDBJ whole genome shotgun (WGS) entry which is preliminary data.</text>
</comment>
<evidence type="ECO:0000259" key="2">
    <source>
        <dbReference type="Pfam" id="PF13518"/>
    </source>
</evidence>
<dbReference type="PANTHER" id="PTHR33795:SF1">
    <property type="entry name" value="INSERTION ELEMENT IS150 PROTEIN INSJ"/>
    <property type="match status" value="1"/>
</dbReference>
<dbReference type="Gene3D" id="1.10.10.10">
    <property type="entry name" value="Winged helix-like DNA-binding domain superfamily/Winged helix DNA-binding domain"/>
    <property type="match status" value="2"/>
</dbReference>
<gene>
    <name evidence="3" type="ORF">CLRAG_30020</name>
</gene>
<protein>
    <submittedName>
        <fullName evidence="3">Transposase</fullName>
    </submittedName>
</protein>
<dbReference type="InterPro" id="IPR036388">
    <property type="entry name" value="WH-like_DNA-bd_sf"/>
</dbReference>
<dbReference type="EMBL" id="LROS01000039">
    <property type="protein sequence ID" value="OBR91398.1"/>
    <property type="molecule type" value="Genomic_DNA"/>
</dbReference>
<organism evidence="3 4">
    <name type="scientific">Clostridium ragsdalei P11</name>
    <dbReference type="NCBI Taxonomy" id="1353534"/>
    <lineage>
        <taxon>Bacteria</taxon>
        <taxon>Bacillati</taxon>
        <taxon>Bacillota</taxon>
        <taxon>Clostridia</taxon>
        <taxon>Eubacteriales</taxon>
        <taxon>Clostridiaceae</taxon>
        <taxon>Clostridium</taxon>
    </lineage>
</organism>